<dbReference type="Gene3D" id="1.10.286.20">
    <property type="match status" value="1"/>
</dbReference>
<evidence type="ECO:0000313" key="7">
    <source>
        <dbReference type="EMBL" id="OGY37545.1"/>
    </source>
</evidence>
<dbReference type="HAMAP" id="MF_00050">
    <property type="entry name" value="EF_Ts"/>
    <property type="match status" value="1"/>
</dbReference>
<gene>
    <name evidence="5 7" type="primary">tsf</name>
    <name evidence="7" type="ORF">A3E36_04755</name>
</gene>
<evidence type="ECO:0000259" key="6">
    <source>
        <dbReference type="Pfam" id="PF00889"/>
    </source>
</evidence>
<comment type="function">
    <text evidence="5">Associates with the EF-Tu.GDP complex and induces the exchange of GDP to GTP. It remains bound to the aminoacyl-tRNA.EF-Tu.GTP complex up to the GTP hydrolysis stage on the ribosome.</text>
</comment>
<evidence type="ECO:0000256" key="2">
    <source>
        <dbReference type="ARBA" id="ARBA00016956"/>
    </source>
</evidence>
<dbReference type="CDD" id="cd14275">
    <property type="entry name" value="UBA_EF-Ts"/>
    <property type="match status" value="1"/>
</dbReference>
<dbReference type="GO" id="GO:0005737">
    <property type="term" value="C:cytoplasm"/>
    <property type="evidence" value="ECO:0007669"/>
    <property type="project" value="UniProtKB-SubCell"/>
</dbReference>
<dbReference type="FunFam" id="1.10.8.10:FF:000001">
    <property type="entry name" value="Elongation factor Ts"/>
    <property type="match status" value="1"/>
</dbReference>
<dbReference type="InterPro" id="IPR018101">
    <property type="entry name" value="Transl_elong_Ts_CS"/>
</dbReference>
<organism evidence="7 8">
    <name type="scientific">Candidatus Andersenbacteria bacterium RIFCSPHIGHO2_12_FULL_45_11b</name>
    <dbReference type="NCBI Taxonomy" id="1797282"/>
    <lineage>
        <taxon>Bacteria</taxon>
        <taxon>Candidatus Anderseniibacteriota</taxon>
    </lineage>
</organism>
<dbReference type="PROSITE" id="PS01126">
    <property type="entry name" value="EF_TS_1"/>
    <property type="match status" value="1"/>
</dbReference>
<accession>A0A1G1XBS0</accession>
<dbReference type="SUPFAM" id="SSF46934">
    <property type="entry name" value="UBA-like"/>
    <property type="match status" value="1"/>
</dbReference>
<name>A0A1G1XBS0_9BACT</name>
<dbReference type="PANTHER" id="PTHR11741:SF0">
    <property type="entry name" value="ELONGATION FACTOR TS, MITOCHONDRIAL"/>
    <property type="match status" value="1"/>
</dbReference>
<dbReference type="InterPro" id="IPR014039">
    <property type="entry name" value="Transl_elong_EFTs/EF1B_dimer"/>
</dbReference>
<dbReference type="PANTHER" id="PTHR11741">
    <property type="entry name" value="ELONGATION FACTOR TS"/>
    <property type="match status" value="1"/>
</dbReference>
<comment type="caution">
    <text evidence="7">The sequence shown here is derived from an EMBL/GenBank/DDBJ whole genome shotgun (WGS) entry which is preliminary data.</text>
</comment>
<dbReference type="InterPro" id="IPR001816">
    <property type="entry name" value="Transl_elong_EFTs/EF1B"/>
</dbReference>
<dbReference type="Proteomes" id="UP000177941">
    <property type="component" value="Unassembled WGS sequence"/>
</dbReference>
<evidence type="ECO:0000313" key="8">
    <source>
        <dbReference type="Proteomes" id="UP000177941"/>
    </source>
</evidence>
<feature type="region of interest" description="Involved in Mg(2+) ion dislocation from EF-Tu" evidence="5">
    <location>
        <begin position="81"/>
        <end position="84"/>
    </location>
</feature>
<dbReference type="InterPro" id="IPR009060">
    <property type="entry name" value="UBA-like_sf"/>
</dbReference>
<evidence type="ECO:0000256" key="4">
    <source>
        <dbReference type="ARBA" id="ARBA00022917"/>
    </source>
</evidence>
<keyword evidence="4 5" id="KW-0648">Protein biosynthesis</keyword>
<dbReference type="InterPro" id="IPR036402">
    <property type="entry name" value="EF-Ts_dimer_sf"/>
</dbReference>
<evidence type="ECO:0000256" key="5">
    <source>
        <dbReference type="HAMAP-Rule" id="MF_00050"/>
    </source>
</evidence>
<dbReference type="SUPFAM" id="SSF54713">
    <property type="entry name" value="Elongation factor Ts (EF-Ts), dimerisation domain"/>
    <property type="match status" value="1"/>
</dbReference>
<keyword evidence="5" id="KW-0963">Cytoplasm</keyword>
<comment type="similarity">
    <text evidence="1 5">Belongs to the EF-Ts family.</text>
</comment>
<dbReference type="GO" id="GO:0003746">
    <property type="term" value="F:translation elongation factor activity"/>
    <property type="evidence" value="ECO:0007669"/>
    <property type="project" value="UniProtKB-UniRule"/>
</dbReference>
<protein>
    <recommendedName>
        <fullName evidence="2 5">Elongation factor Ts</fullName>
        <shortName evidence="5">EF-Ts</shortName>
    </recommendedName>
</protein>
<evidence type="ECO:0000256" key="3">
    <source>
        <dbReference type="ARBA" id="ARBA00022768"/>
    </source>
</evidence>
<dbReference type="Gene3D" id="1.10.8.10">
    <property type="entry name" value="DNA helicase RuvA subunit, C-terminal domain"/>
    <property type="match status" value="1"/>
</dbReference>
<sequence length="195" mass="21441">MAITMEQIKDLRGRTGAGVVDAKQALEASNGDVEKAILWLREKGKATVAKKSVRETKEGAVATYVHGNKKMAVLVALLCETDFVARNEKFQELARNIAMHIAASDPLVVKPEEVSDTDVEAEKEFAKTQLAKEGKPADMIGKIIDGKMKKFREERALLTQVYVKDPKMTIEQLIAGAVAELGENISVQEFKKISI</sequence>
<dbReference type="AlphaFoldDB" id="A0A1G1XBS0"/>
<dbReference type="EMBL" id="MHHS01000006">
    <property type="protein sequence ID" value="OGY37545.1"/>
    <property type="molecule type" value="Genomic_DNA"/>
</dbReference>
<comment type="subcellular location">
    <subcellularLocation>
        <location evidence="5">Cytoplasm</location>
    </subcellularLocation>
</comment>
<evidence type="ECO:0000256" key="1">
    <source>
        <dbReference type="ARBA" id="ARBA00005532"/>
    </source>
</evidence>
<proteinExistence type="inferred from homology"/>
<keyword evidence="3 5" id="KW-0251">Elongation factor</keyword>
<dbReference type="Gene3D" id="3.30.479.20">
    <property type="entry name" value="Elongation factor Ts, dimerisation domain"/>
    <property type="match status" value="1"/>
</dbReference>
<reference evidence="7 8" key="1">
    <citation type="journal article" date="2016" name="Nat. Commun.">
        <title>Thousands of microbial genomes shed light on interconnected biogeochemical processes in an aquifer system.</title>
        <authorList>
            <person name="Anantharaman K."/>
            <person name="Brown C.T."/>
            <person name="Hug L.A."/>
            <person name="Sharon I."/>
            <person name="Castelle C.J."/>
            <person name="Probst A.J."/>
            <person name="Thomas B.C."/>
            <person name="Singh A."/>
            <person name="Wilkins M.J."/>
            <person name="Karaoz U."/>
            <person name="Brodie E.L."/>
            <person name="Williams K.H."/>
            <person name="Hubbard S.S."/>
            <person name="Banfield J.F."/>
        </authorList>
    </citation>
    <scope>NUCLEOTIDE SEQUENCE [LARGE SCALE GENOMIC DNA]</scope>
</reference>
<dbReference type="Pfam" id="PF00889">
    <property type="entry name" value="EF_TS"/>
    <property type="match status" value="1"/>
</dbReference>
<feature type="domain" description="Translation elongation factor EFTs/EF1B dimerisation" evidence="6">
    <location>
        <begin position="47"/>
        <end position="180"/>
    </location>
</feature>